<evidence type="ECO:0000259" key="1">
    <source>
        <dbReference type="Pfam" id="PF03235"/>
    </source>
</evidence>
<evidence type="ECO:0000313" key="4">
    <source>
        <dbReference type="Proteomes" id="UP000253891"/>
    </source>
</evidence>
<dbReference type="PANTHER" id="PTHR35149:SF1">
    <property type="entry name" value="DUF5655 DOMAIN-CONTAINING PROTEIN"/>
    <property type="match status" value="1"/>
</dbReference>
<evidence type="ECO:0000313" key="3">
    <source>
        <dbReference type="EMBL" id="GAO99924.1"/>
    </source>
</evidence>
<dbReference type="Proteomes" id="UP000253891">
    <property type="component" value="Unassembled WGS sequence"/>
</dbReference>
<gene>
    <name evidence="3" type="ORF">FFIC_260380</name>
</gene>
<proteinExistence type="predicted"/>
<dbReference type="STRING" id="157463.GCA_001047075_00837"/>
<keyword evidence="4" id="KW-1185">Reference proteome</keyword>
<feature type="domain" description="GmrSD restriction endonucleases C-terminal" evidence="2">
    <location>
        <begin position="413"/>
        <end position="571"/>
    </location>
</feature>
<organism evidence="3 4">
    <name type="scientific">Fructobacillus ficulneus</name>
    <dbReference type="NCBI Taxonomy" id="157463"/>
    <lineage>
        <taxon>Bacteria</taxon>
        <taxon>Bacillati</taxon>
        <taxon>Bacillota</taxon>
        <taxon>Bacilli</taxon>
        <taxon>Lactobacillales</taxon>
        <taxon>Lactobacillaceae</taxon>
        <taxon>Fructobacillus</taxon>
    </lineage>
</organism>
<protein>
    <submittedName>
        <fullName evidence="3">Type I restriction-modification system DNA methylase</fullName>
    </submittedName>
</protein>
<dbReference type="InterPro" id="IPR011089">
    <property type="entry name" value="GmrSD_C"/>
</dbReference>
<dbReference type="RefSeq" id="WP_061993287.1">
    <property type="nucleotide sequence ID" value="NZ_DF968003.1"/>
</dbReference>
<dbReference type="GO" id="GO:0032259">
    <property type="term" value="P:methylation"/>
    <property type="evidence" value="ECO:0007669"/>
    <property type="project" value="UniProtKB-KW"/>
</dbReference>
<dbReference type="AlphaFoldDB" id="A0A0K8MJ63"/>
<name>A0A0K8MJ63_9LACO</name>
<dbReference type="OrthoDB" id="9798761at2"/>
<feature type="domain" description="GmrSD restriction endonucleases N-terminal" evidence="1">
    <location>
        <begin position="13"/>
        <end position="228"/>
    </location>
</feature>
<accession>A0A0K8MJ63</accession>
<reference evidence="3 4" key="1">
    <citation type="journal article" date="2015" name="BMC Genomics">
        <title>Comparative genomics of Fructobacillus spp. and Leuconostoc spp. reveals niche-specific evolution of Fructobacillus spp.</title>
        <authorList>
            <person name="Endo A."/>
            <person name="Tanizawa Y."/>
            <person name="Tanaka N."/>
            <person name="Maeno S."/>
            <person name="Kumar H."/>
            <person name="Shiwa Y."/>
            <person name="Okada S."/>
            <person name="Yoshikawa H."/>
            <person name="Dicks L."/>
            <person name="Nakagawa J."/>
            <person name="Arita M."/>
        </authorList>
    </citation>
    <scope>NUCLEOTIDE SEQUENCE [LARGE SCALE GENOMIC DNA]</scope>
    <source>
        <strain evidence="3 4">JCM 12225</strain>
    </source>
</reference>
<keyword evidence="3" id="KW-0808">Transferase</keyword>
<dbReference type="Pfam" id="PF07510">
    <property type="entry name" value="GmrSD_C"/>
    <property type="match status" value="1"/>
</dbReference>
<keyword evidence="3" id="KW-0489">Methyltransferase</keyword>
<evidence type="ECO:0000259" key="2">
    <source>
        <dbReference type="Pfam" id="PF07510"/>
    </source>
</evidence>
<dbReference type="EMBL" id="DF968003">
    <property type="protein sequence ID" value="GAO99924.1"/>
    <property type="molecule type" value="Genomic_DNA"/>
</dbReference>
<dbReference type="InterPro" id="IPR004919">
    <property type="entry name" value="GmrSD_N"/>
</dbReference>
<dbReference type="PANTHER" id="PTHR35149">
    <property type="entry name" value="SLL5132 PROTEIN"/>
    <property type="match status" value="1"/>
</dbReference>
<dbReference type="GO" id="GO:0008168">
    <property type="term" value="F:methyltransferase activity"/>
    <property type="evidence" value="ECO:0007669"/>
    <property type="project" value="UniProtKB-KW"/>
</dbReference>
<dbReference type="Pfam" id="PF03235">
    <property type="entry name" value="GmrSD_N"/>
    <property type="match status" value="1"/>
</dbReference>
<sequence>MNINAQPMKLSVILDKDVQYEIPTFQRSYSWKEKQVETLFNDIETEPSPYYVGNLLVDTSGEKERVLDGQQRLTTLSLILLATYVHMQRKLKDDQQELSDGLSSQLHEDIVYIKNNLRINDNRESRLTLLKRDQESWAHLLQMIDDPHKIPEGKGQYSLGKRFKFIFEKLFEGYDAPMLHNFYTDKLSKIEVLKIMTDDISDGYQVFSSFNGKGIPLTPLDLVKGIYFSQRGSLESKWEQLTEIFTDGDRADESKMTRFVLNNYDAFESESTSSLTKSKIVSTYENLFNKYGTNYIEELINRAKNYREIDNDDDFYRYDLSGLDKLDATTSYPLVLNLLVNKKQYELSDDQFNQIIRVLINFYIRRNYVLTPKASNLRSSLNGLRLRISSGHLLGEELVQVVQNKVGELTPSDTAFIEAIKNGVYDVNKKTTRFILIALERKFGANINMFNKSNPDSLDAFDGKNLRWTIEHIIPQGDLKSSYWINVLGNGDAEVAQAEQSKNVHRLGNLTLTPYNSEMSQKPFREKVDLYDEDSETFVGLKAKLYLNTTIDEDAEYFNVESIDQREALLVDKLLELLKSVD</sequence>